<dbReference type="Proteomes" id="UP000746747">
    <property type="component" value="Unassembled WGS sequence"/>
</dbReference>
<comment type="similarity">
    <text evidence="2">In the N-terminal section; belongs to the MoaB/Mog family.</text>
</comment>
<gene>
    <name evidence="5" type="ORF">CJOHNSTONI_LOCUS10265</name>
</gene>
<protein>
    <recommendedName>
        <fullName evidence="4">MoaB/Mog domain-containing protein</fullName>
    </recommendedName>
</protein>
<evidence type="ECO:0000256" key="3">
    <source>
        <dbReference type="ARBA" id="ARBA00023150"/>
    </source>
</evidence>
<evidence type="ECO:0000256" key="2">
    <source>
        <dbReference type="ARBA" id="ARBA00007589"/>
    </source>
</evidence>
<accession>A0A8J2MH29</accession>
<evidence type="ECO:0000256" key="1">
    <source>
        <dbReference type="ARBA" id="ARBA00005046"/>
    </source>
</evidence>
<dbReference type="GO" id="GO:0006777">
    <property type="term" value="P:Mo-molybdopterin cofactor biosynthetic process"/>
    <property type="evidence" value="ECO:0007669"/>
    <property type="project" value="UniProtKB-KW"/>
</dbReference>
<name>A0A8J2MH29_9BILA</name>
<comment type="caution">
    <text evidence="5">The sequence shown here is derived from an EMBL/GenBank/DDBJ whole genome shotgun (WGS) entry which is preliminary data.</text>
</comment>
<dbReference type="PANTHER" id="PTHR43764:SF1">
    <property type="entry name" value="MOLYBDOPTERIN MOLYBDOTRANSFERASE"/>
    <property type="match status" value="1"/>
</dbReference>
<dbReference type="InterPro" id="IPR036425">
    <property type="entry name" value="MoaB/Mog-like_dom_sf"/>
</dbReference>
<dbReference type="Gene3D" id="3.40.980.10">
    <property type="entry name" value="MoaB/Mog-like domain"/>
    <property type="match status" value="1"/>
</dbReference>
<proteinExistence type="inferred from homology"/>
<sequence length="188" mass="20653">TPENQKVSLGSTVTFRCRADVSDSSSKRTREDISGPTLRQLIFNSNIISDPDVENFLVPDEKQKITDMLINLCKTFDVIISTGGTGFSPRDVTPEATQNIIEKRCGGLETALHMHSLQATPLAALSRLCAGIRGSTLIVNLPGSPNAVRECFEVLEKILPHAVEILHTEDVRDITSHHHLITTENLEL</sequence>
<dbReference type="NCBIfam" id="TIGR00177">
    <property type="entry name" value="molyb_syn"/>
    <property type="match status" value="1"/>
</dbReference>
<organism evidence="5 6">
    <name type="scientific">Cercopithifilaria johnstoni</name>
    <dbReference type="NCBI Taxonomy" id="2874296"/>
    <lineage>
        <taxon>Eukaryota</taxon>
        <taxon>Metazoa</taxon>
        <taxon>Ecdysozoa</taxon>
        <taxon>Nematoda</taxon>
        <taxon>Chromadorea</taxon>
        <taxon>Rhabditida</taxon>
        <taxon>Spirurina</taxon>
        <taxon>Spiruromorpha</taxon>
        <taxon>Filarioidea</taxon>
        <taxon>Onchocercidae</taxon>
        <taxon>Cercopithifilaria</taxon>
    </lineage>
</organism>
<evidence type="ECO:0000313" key="5">
    <source>
        <dbReference type="EMBL" id="CAG9540786.1"/>
    </source>
</evidence>
<dbReference type="SUPFAM" id="SSF53218">
    <property type="entry name" value="Molybdenum cofactor biosynthesis proteins"/>
    <property type="match status" value="1"/>
</dbReference>
<dbReference type="Pfam" id="PF00994">
    <property type="entry name" value="MoCF_biosynth"/>
    <property type="match status" value="1"/>
</dbReference>
<feature type="non-terminal residue" evidence="5">
    <location>
        <position position="1"/>
    </location>
</feature>
<keyword evidence="3" id="KW-0501">Molybdenum cofactor biosynthesis</keyword>
<dbReference type="PANTHER" id="PTHR43764">
    <property type="entry name" value="MOLYBDENUM COFACTOR BIOSYNTHESIS"/>
    <property type="match status" value="1"/>
</dbReference>
<dbReference type="InterPro" id="IPR051920">
    <property type="entry name" value="MPT_Adenylyltrnsfr/MoaC-Rel"/>
</dbReference>
<dbReference type="AlphaFoldDB" id="A0A8J2MH29"/>
<dbReference type="CDD" id="cd00886">
    <property type="entry name" value="MogA_MoaB"/>
    <property type="match status" value="1"/>
</dbReference>
<dbReference type="InterPro" id="IPR001453">
    <property type="entry name" value="MoaB/Mog_dom"/>
</dbReference>
<dbReference type="EMBL" id="CAKAEH010002023">
    <property type="protein sequence ID" value="CAG9540786.1"/>
    <property type="molecule type" value="Genomic_DNA"/>
</dbReference>
<evidence type="ECO:0000259" key="4">
    <source>
        <dbReference type="SMART" id="SM00852"/>
    </source>
</evidence>
<keyword evidence="6" id="KW-1185">Reference proteome</keyword>
<dbReference type="SMART" id="SM00852">
    <property type="entry name" value="MoCF_biosynth"/>
    <property type="match status" value="1"/>
</dbReference>
<dbReference type="OrthoDB" id="4349954at2759"/>
<comment type="pathway">
    <text evidence="1">Cofactor biosynthesis; molybdopterin biosynthesis.</text>
</comment>
<evidence type="ECO:0000313" key="6">
    <source>
        <dbReference type="Proteomes" id="UP000746747"/>
    </source>
</evidence>
<feature type="domain" description="MoaB/Mog" evidence="4">
    <location>
        <begin position="17"/>
        <end position="162"/>
    </location>
</feature>
<reference evidence="5" key="1">
    <citation type="submission" date="2021-09" db="EMBL/GenBank/DDBJ databases">
        <authorList>
            <consortium name="Pathogen Informatics"/>
        </authorList>
    </citation>
    <scope>NUCLEOTIDE SEQUENCE</scope>
</reference>